<dbReference type="Proteomes" id="UP001472677">
    <property type="component" value="Unassembled WGS sequence"/>
</dbReference>
<reference evidence="1 2" key="1">
    <citation type="journal article" date="2024" name="G3 (Bethesda)">
        <title>Genome assembly of Hibiscus sabdariffa L. provides insights into metabolisms of medicinal natural products.</title>
        <authorList>
            <person name="Kim T."/>
        </authorList>
    </citation>
    <scope>NUCLEOTIDE SEQUENCE [LARGE SCALE GENOMIC DNA]</scope>
    <source>
        <strain evidence="1">TK-2024</strain>
        <tissue evidence="1">Old leaves</tissue>
    </source>
</reference>
<dbReference type="EMBL" id="JBBPBM010000239">
    <property type="protein sequence ID" value="KAK8499045.1"/>
    <property type="molecule type" value="Genomic_DNA"/>
</dbReference>
<comment type="caution">
    <text evidence="1">The sequence shown here is derived from an EMBL/GenBank/DDBJ whole genome shotgun (WGS) entry which is preliminary data.</text>
</comment>
<organism evidence="1 2">
    <name type="scientific">Hibiscus sabdariffa</name>
    <name type="common">roselle</name>
    <dbReference type="NCBI Taxonomy" id="183260"/>
    <lineage>
        <taxon>Eukaryota</taxon>
        <taxon>Viridiplantae</taxon>
        <taxon>Streptophyta</taxon>
        <taxon>Embryophyta</taxon>
        <taxon>Tracheophyta</taxon>
        <taxon>Spermatophyta</taxon>
        <taxon>Magnoliopsida</taxon>
        <taxon>eudicotyledons</taxon>
        <taxon>Gunneridae</taxon>
        <taxon>Pentapetalae</taxon>
        <taxon>rosids</taxon>
        <taxon>malvids</taxon>
        <taxon>Malvales</taxon>
        <taxon>Malvaceae</taxon>
        <taxon>Malvoideae</taxon>
        <taxon>Hibiscus</taxon>
    </lineage>
</organism>
<keyword evidence="2" id="KW-1185">Reference proteome</keyword>
<proteinExistence type="predicted"/>
<evidence type="ECO:0000313" key="1">
    <source>
        <dbReference type="EMBL" id="KAK8499045.1"/>
    </source>
</evidence>
<accession>A0ABR2AXM3</accession>
<protein>
    <submittedName>
        <fullName evidence="1">Uncharacterized protein</fullName>
    </submittedName>
</protein>
<gene>
    <name evidence="1" type="ORF">V6N12_075898</name>
</gene>
<name>A0ABR2AXM3_9ROSI</name>
<evidence type="ECO:0000313" key="2">
    <source>
        <dbReference type="Proteomes" id="UP001472677"/>
    </source>
</evidence>
<sequence>MKGPLLRLKGGAYDKRAIRANSNRELRVLLFLRGGPFFRAPPLPGRAAQRIKNGLEARWLRAPNWAAICCYILGLHNGFELSALFWLDGFPRSDRGTEITSSIAAVGVIPFDRSRAEESREQEQEREGVKFPSLRGSYYTVPERPFTRSNRQLECIDSFEDCKDWKAGKGVCAYL</sequence>